<dbReference type="EMBL" id="CP031417">
    <property type="protein sequence ID" value="AXK79705.1"/>
    <property type="molecule type" value="Genomic_DNA"/>
</dbReference>
<name>A0A345ZS08_9HYPH</name>
<dbReference type="KEGG" id="ptaw:DW352_03725"/>
<accession>A0A345ZS08</accession>
<evidence type="ECO:0000313" key="2">
    <source>
        <dbReference type="Proteomes" id="UP000254889"/>
    </source>
</evidence>
<dbReference type="Proteomes" id="UP000254889">
    <property type="component" value="Chromosome"/>
</dbReference>
<organism evidence="1 2">
    <name type="scientific">Pseudolabrys taiwanensis</name>
    <dbReference type="NCBI Taxonomy" id="331696"/>
    <lineage>
        <taxon>Bacteria</taxon>
        <taxon>Pseudomonadati</taxon>
        <taxon>Pseudomonadota</taxon>
        <taxon>Alphaproteobacteria</taxon>
        <taxon>Hyphomicrobiales</taxon>
        <taxon>Xanthobacteraceae</taxon>
        <taxon>Pseudolabrys</taxon>
    </lineage>
</organism>
<proteinExistence type="predicted"/>
<evidence type="ECO:0000313" key="1">
    <source>
        <dbReference type="EMBL" id="AXK79705.1"/>
    </source>
</evidence>
<sequence length="75" mass="8131">MTYQYTVAQCDVAADEGPLGELLAVFRRVCERLDLDADDGPRARLVARAVIEAGLAGEDDPDRLFEHAVQAARAS</sequence>
<protein>
    <submittedName>
        <fullName evidence="1">Uncharacterized protein</fullName>
    </submittedName>
</protein>
<gene>
    <name evidence="1" type="ORF">DW352_03725</name>
</gene>
<reference evidence="1 2" key="1">
    <citation type="submission" date="2018-07" db="EMBL/GenBank/DDBJ databases">
        <authorList>
            <person name="Quirk P.G."/>
            <person name="Krulwich T.A."/>
        </authorList>
    </citation>
    <scope>NUCLEOTIDE SEQUENCE [LARGE SCALE GENOMIC DNA]</scope>
    <source>
        <strain evidence="1 2">CC-BB4</strain>
    </source>
</reference>
<keyword evidence="2" id="KW-1185">Reference proteome</keyword>
<dbReference type="AlphaFoldDB" id="A0A345ZS08"/>